<dbReference type="Proteomes" id="UP000053477">
    <property type="component" value="Unassembled WGS sequence"/>
</dbReference>
<proteinExistence type="predicted"/>
<gene>
    <name evidence="1" type="ORF">SCHPADRAFT_193059</name>
</gene>
<accession>A0A0H2SIT5</accession>
<dbReference type="EMBL" id="KQ085910">
    <property type="protein sequence ID" value="KLO16976.1"/>
    <property type="molecule type" value="Genomic_DNA"/>
</dbReference>
<dbReference type="AlphaFoldDB" id="A0A0H2SIT5"/>
<name>A0A0H2SIT5_9AGAM</name>
<dbReference type="InParanoid" id="A0A0H2SIT5"/>
<reference evidence="1 2" key="1">
    <citation type="submission" date="2015-04" db="EMBL/GenBank/DDBJ databases">
        <title>Complete genome sequence of Schizopora paradoxa KUC8140, a cosmopolitan wood degrader in East Asia.</title>
        <authorList>
            <consortium name="DOE Joint Genome Institute"/>
            <person name="Min B."/>
            <person name="Park H."/>
            <person name="Jang Y."/>
            <person name="Kim J.-J."/>
            <person name="Kim K.H."/>
            <person name="Pangilinan J."/>
            <person name="Lipzen A."/>
            <person name="Riley R."/>
            <person name="Grigoriev I.V."/>
            <person name="Spatafora J.W."/>
            <person name="Choi I.-G."/>
        </authorList>
    </citation>
    <scope>NUCLEOTIDE SEQUENCE [LARGE SCALE GENOMIC DNA]</scope>
    <source>
        <strain evidence="1 2">KUC8140</strain>
    </source>
</reference>
<organism evidence="1 2">
    <name type="scientific">Schizopora paradoxa</name>
    <dbReference type="NCBI Taxonomy" id="27342"/>
    <lineage>
        <taxon>Eukaryota</taxon>
        <taxon>Fungi</taxon>
        <taxon>Dikarya</taxon>
        <taxon>Basidiomycota</taxon>
        <taxon>Agaricomycotina</taxon>
        <taxon>Agaricomycetes</taxon>
        <taxon>Hymenochaetales</taxon>
        <taxon>Schizoporaceae</taxon>
        <taxon>Schizopora</taxon>
    </lineage>
</organism>
<evidence type="ECO:0000313" key="2">
    <source>
        <dbReference type="Proteomes" id="UP000053477"/>
    </source>
</evidence>
<protein>
    <submittedName>
        <fullName evidence="1">Uncharacterized protein</fullName>
    </submittedName>
</protein>
<sequence>MSPLRYLLGTCTRYMIHDRKGSIRGPNPRGEKGVSEKRNSGTFPFRCRFDGVVVALCIHVCPSLLLRMLIHQHRSSSFIFVRAAFPPARSFSLPESVLGAILALPVA</sequence>
<keyword evidence="2" id="KW-1185">Reference proteome</keyword>
<evidence type="ECO:0000313" key="1">
    <source>
        <dbReference type="EMBL" id="KLO16976.1"/>
    </source>
</evidence>